<evidence type="ECO:0000256" key="6">
    <source>
        <dbReference type="ARBA" id="ARBA00023136"/>
    </source>
</evidence>
<sequence length="964" mass="103982">MAQPLSRPLVLSRSGPWPPTPPSPRFPNRFQFPPGSQRMPRSGSQLRRPLQPLTWAPSQSQPLFHLFPQIPARPLCQPHSQNLLKPGAQRLPLFQSPPQPLHPSHPVPLHKSLCPAQPNSFSPSVPSSLCLPESLPPPTPLSHTPPLYQPRLRSGLQLPSALLLLLLLSVLGPGAGGLFLTDYSTCSPRKLSPFRSFASTELFHFHVPEDTFLAVWNLIIFKEQGGTFGDHCPDQSVTVYFRSGAPPVINPLHTHFPGDTAVPGVFSLTLSWTLPNRTSGIFNVSSPLPGDWFLAAHLPQAHGHISVKVIYAPGTTFKRYKRHTVKRPPGRVSVPPPAAADCPASAGRGRAGAWETLRADPLRPQSLSPVQGLRAQLHLQGFSTAGVCGGPWGIRLPLDPAPTSQGPTPAQLKLRGLWRSLECPQPSLSRALVPGAAMNMPQSLGNQPLPPEPPSLGAPAEGPGATSPPEHCWPVRPTLRNELDTFSVHFYIFFGPSVALPPERPAVFALRLLPLLDSGGVLSLELQLNVSSLRQENVTVFGCLTHEVPLSLGDAAVTCAKESLAGFLLTVSAASRVARLRIPFPQTGTWFLTLRSLCGAGPRFGRCRNATAEVRLRTFLSPCVDDCGPYGQCKLLRTHNYLYAACECKAGWRGWGCTDSADALTYGFQLLSTLLLCLSNLMFLPPVVLAIRSRYVLEAAVYTFTMFFSTFYHACDQPGTVVFCIMDYDVLQFCDFLGSLMSVWVTVIAMARLQPVAKQPPETSFSRCYTCWGRCCCPWLCSLTGMDSGTCLDRVSLLWGSWPRPGQCAASAAGTATHPRGAAGCSASARAASSRAVPSCCMLSWRPETTTSTFTASGTCSSPAVWASCCPLVPRLTAGSPPEPGLGAVATSCASMSRRSWALWAREGPLSAASVPAERGFGPALGELEPFLRAQSPSWGSSWEHGVGSGLRDKLCFLRTWSLS</sequence>
<feature type="region of interest" description="Disordered" evidence="7">
    <location>
        <begin position="1"/>
        <end position="45"/>
    </location>
</feature>
<keyword evidence="4 11" id="KW-0812">Transmembrane</keyword>
<evidence type="ECO:0000256" key="2">
    <source>
        <dbReference type="ARBA" id="ARBA00005542"/>
    </source>
</evidence>
<evidence type="ECO:0000259" key="9">
    <source>
        <dbReference type="PROSITE" id="PS01186"/>
    </source>
</evidence>
<dbReference type="InterPro" id="IPR021910">
    <property type="entry name" value="NGX6/PGAP6/MYMK"/>
</dbReference>
<feature type="region of interest" description="Disordered" evidence="7">
    <location>
        <begin position="439"/>
        <end position="472"/>
    </location>
</feature>
<comment type="subcellular location">
    <subcellularLocation>
        <location evidence="1">Cell membrane</location>
        <topology evidence="1">Multi-pass membrane protein</topology>
    </subcellularLocation>
</comment>
<feature type="compositionally biased region" description="Pro residues" evidence="7">
    <location>
        <begin position="16"/>
        <end position="25"/>
    </location>
</feature>
<protein>
    <submittedName>
        <fullName evidence="11">Transmembrane protein 8B isoform X3</fullName>
    </submittedName>
</protein>
<dbReference type="RefSeq" id="XP_070336376.1">
    <property type="nucleotide sequence ID" value="XM_070480275.1"/>
</dbReference>
<keyword evidence="6" id="KW-0472">Membrane</keyword>
<dbReference type="GeneID" id="110147466"/>
<evidence type="ECO:0000313" key="10">
    <source>
        <dbReference type="Proteomes" id="UP001652640"/>
    </source>
</evidence>
<dbReference type="InterPro" id="IPR000742">
    <property type="entry name" value="EGF"/>
</dbReference>
<evidence type="ECO:0000256" key="1">
    <source>
        <dbReference type="ARBA" id="ARBA00004651"/>
    </source>
</evidence>
<keyword evidence="5" id="KW-1133">Transmembrane helix</keyword>
<reference evidence="11" key="2">
    <citation type="submission" date="2025-08" db="UniProtKB">
        <authorList>
            <consortium name="RefSeq"/>
        </authorList>
    </citation>
    <scope>IDENTIFICATION</scope>
    <source>
        <tissue evidence="11">Tongue muscle</tissue>
    </source>
</reference>
<reference evidence="10" key="1">
    <citation type="journal article" date="2022" name="J. Hered.">
        <title>A De Novo Chromosome-Level Genome Assembly of the White-Tailed Deer, Odocoileus Virginianus.</title>
        <authorList>
            <person name="London E.W."/>
            <person name="Roca A.L."/>
            <person name="Novakofski J.E."/>
            <person name="Mateus-Pinilla N.E."/>
        </authorList>
    </citation>
    <scope>NUCLEOTIDE SEQUENCE [LARGE SCALE GENOMIC DNA]</scope>
</reference>
<proteinExistence type="inferred from homology"/>
<dbReference type="Pfam" id="PF12036">
    <property type="entry name" value="DUF3522"/>
    <property type="match status" value="1"/>
</dbReference>
<evidence type="ECO:0000256" key="4">
    <source>
        <dbReference type="ARBA" id="ARBA00022692"/>
    </source>
</evidence>
<dbReference type="PANTHER" id="PTHR14319:SF6">
    <property type="entry name" value="TRANSMEMBRANE PROTEIN 8B"/>
    <property type="match status" value="1"/>
</dbReference>
<evidence type="ECO:0000313" key="11">
    <source>
        <dbReference type="RefSeq" id="XP_070336376.1"/>
    </source>
</evidence>
<comment type="similarity">
    <text evidence="2">Belongs to the TMEM8 family.</text>
</comment>
<keyword evidence="3" id="KW-1003">Cell membrane</keyword>
<gene>
    <name evidence="11" type="primary">TMEM8B</name>
</gene>
<name>A0ABM4J8K5_ODOVR</name>
<dbReference type="PROSITE" id="PS00022">
    <property type="entry name" value="EGF_1"/>
    <property type="match status" value="1"/>
</dbReference>
<feature type="domain" description="EGF-like" evidence="8 9">
    <location>
        <begin position="646"/>
        <end position="657"/>
    </location>
</feature>
<dbReference type="PANTHER" id="PTHR14319">
    <property type="entry name" value="FIVE-SPAN TRANSMEMBRANE PROTEIN M83"/>
    <property type="match status" value="1"/>
</dbReference>
<dbReference type="PROSITE" id="PS01186">
    <property type="entry name" value="EGF_2"/>
    <property type="match status" value="1"/>
</dbReference>
<evidence type="ECO:0000256" key="7">
    <source>
        <dbReference type="SAM" id="MobiDB-lite"/>
    </source>
</evidence>
<dbReference type="Proteomes" id="UP001652640">
    <property type="component" value="Chromosome 18"/>
</dbReference>
<keyword evidence="10" id="KW-1185">Reference proteome</keyword>
<evidence type="ECO:0000256" key="5">
    <source>
        <dbReference type="ARBA" id="ARBA00022989"/>
    </source>
</evidence>
<accession>A0ABM4J8K5</accession>
<evidence type="ECO:0000256" key="3">
    <source>
        <dbReference type="ARBA" id="ARBA00022475"/>
    </source>
</evidence>
<evidence type="ECO:0000259" key="8">
    <source>
        <dbReference type="PROSITE" id="PS00022"/>
    </source>
</evidence>
<organism evidence="10 11">
    <name type="scientific">Odocoileus virginianus</name>
    <name type="common">White-tailed deer</name>
    <dbReference type="NCBI Taxonomy" id="9874"/>
    <lineage>
        <taxon>Eukaryota</taxon>
        <taxon>Metazoa</taxon>
        <taxon>Chordata</taxon>
        <taxon>Craniata</taxon>
        <taxon>Vertebrata</taxon>
        <taxon>Euteleostomi</taxon>
        <taxon>Mammalia</taxon>
        <taxon>Eutheria</taxon>
        <taxon>Laurasiatheria</taxon>
        <taxon>Artiodactyla</taxon>
        <taxon>Ruminantia</taxon>
        <taxon>Pecora</taxon>
        <taxon>Cervidae</taxon>
        <taxon>Odocoileinae</taxon>
        <taxon>Odocoileus</taxon>
    </lineage>
</organism>
<feature type="region of interest" description="Disordered" evidence="7">
    <location>
        <begin position="326"/>
        <end position="347"/>
    </location>
</feature>